<comment type="function">
    <text evidence="10">CRISPR (clustered regularly interspaced short palindromic repeat), is an adaptive immune system that provides protection against mobile genetic elements (viruses, transposable elements and conjugative plasmids). CRISPR clusters contain spacers, sequences complementary to antecedent mobile elements, and target invading nucleic acids. CRISPR clusters are transcribed and processed into CRISPR RNA (crRNA). Acts as a dsDNA endonuclease. Involved in the integration of spacer DNA into the CRISPR cassette.</text>
</comment>
<evidence type="ECO:0000256" key="7">
    <source>
        <dbReference type="ARBA" id="ARBA00023125"/>
    </source>
</evidence>
<keyword evidence="6 10" id="KW-0051">Antiviral defense</keyword>
<feature type="binding site" evidence="10">
    <location>
        <position position="168"/>
    </location>
    <ligand>
        <name>Mn(2+)</name>
        <dbReference type="ChEBI" id="CHEBI:29035"/>
    </ligand>
</feature>
<dbReference type="InterPro" id="IPR002729">
    <property type="entry name" value="CRISPR-assoc_Cas1"/>
</dbReference>
<keyword evidence="5 10" id="KW-0460">Magnesium</keyword>
<dbReference type="Pfam" id="PF01867">
    <property type="entry name" value="Cas_Cas1"/>
    <property type="match status" value="1"/>
</dbReference>
<organism evidence="11 12">
    <name type="scientific">Dictyobacter formicarum</name>
    <dbReference type="NCBI Taxonomy" id="2778368"/>
    <lineage>
        <taxon>Bacteria</taxon>
        <taxon>Bacillati</taxon>
        <taxon>Chloroflexota</taxon>
        <taxon>Ktedonobacteria</taxon>
        <taxon>Ktedonobacterales</taxon>
        <taxon>Dictyobacteraceae</taxon>
        <taxon>Dictyobacter</taxon>
    </lineage>
</organism>
<evidence type="ECO:0000256" key="4">
    <source>
        <dbReference type="ARBA" id="ARBA00022801"/>
    </source>
</evidence>
<dbReference type="PANTHER" id="PTHR34353">
    <property type="entry name" value="CRISPR-ASSOCIATED ENDONUCLEASE CAS1 1"/>
    <property type="match status" value="1"/>
</dbReference>
<evidence type="ECO:0000256" key="2">
    <source>
        <dbReference type="ARBA" id="ARBA00022723"/>
    </source>
</evidence>
<feature type="binding site" evidence="10">
    <location>
        <position position="248"/>
    </location>
    <ligand>
        <name>Mn(2+)</name>
        <dbReference type="ChEBI" id="CHEBI:29035"/>
    </ligand>
</feature>
<evidence type="ECO:0000256" key="6">
    <source>
        <dbReference type="ARBA" id="ARBA00023118"/>
    </source>
</evidence>
<comment type="caution">
    <text evidence="11">The sequence shown here is derived from an EMBL/GenBank/DDBJ whole genome shotgun (WGS) entry which is preliminary data.</text>
</comment>
<dbReference type="CDD" id="cd09634">
    <property type="entry name" value="Cas1_I-II-III"/>
    <property type="match status" value="1"/>
</dbReference>
<evidence type="ECO:0000256" key="1">
    <source>
        <dbReference type="ARBA" id="ARBA00022722"/>
    </source>
</evidence>
<evidence type="ECO:0000256" key="9">
    <source>
        <dbReference type="ARBA" id="ARBA00038592"/>
    </source>
</evidence>
<evidence type="ECO:0000313" key="12">
    <source>
        <dbReference type="Proteomes" id="UP000635565"/>
    </source>
</evidence>
<evidence type="ECO:0000313" key="11">
    <source>
        <dbReference type="EMBL" id="GHO88875.1"/>
    </source>
</evidence>
<reference evidence="11 12" key="1">
    <citation type="journal article" date="2021" name="Int. J. Syst. Evol. Microbiol.">
        <title>Reticulibacter mediterranei gen. nov., sp. nov., within the new family Reticulibacteraceae fam. nov., and Ktedonospora formicarum gen. nov., sp. nov., Ktedonobacter robiniae sp. nov., Dictyobacter formicarum sp. nov. and Dictyobacter arantiisoli sp. nov., belonging to the class Ktedonobacteria.</title>
        <authorList>
            <person name="Yabe S."/>
            <person name="Zheng Y."/>
            <person name="Wang C.M."/>
            <person name="Sakai Y."/>
            <person name="Abe K."/>
            <person name="Yokota A."/>
            <person name="Donadio S."/>
            <person name="Cavaletti L."/>
            <person name="Monciardini P."/>
        </authorList>
    </citation>
    <scope>NUCLEOTIDE SEQUENCE [LARGE SCALE GENOMIC DNA]</scope>
    <source>
        <strain evidence="11 12">SOSP1-9</strain>
    </source>
</reference>
<dbReference type="Gene3D" id="1.20.120.920">
    <property type="entry name" value="CRISPR-associated endonuclease Cas1, C-terminal domain"/>
    <property type="match status" value="1"/>
</dbReference>
<keyword evidence="7 10" id="KW-0238">DNA-binding</keyword>
<evidence type="ECO:0000256" key="3">
    <source>
        <dbReference type="ARBA" id="ARBA00022759"/>
    </source>
</evidence>
<keyword evidence="4 10" id="KW-0378">Hydrolase</keyword>
<feature type="binding site" evidence="10">
    <location>
        <position position="233"/>
    </location>
    <ligand>
        <name>Mn(2+)</name>
        <dbReference type="ChEBI" id="CHEBI:29035"/>
    </ligand>
</feature>
<evidence type="ECO:0000256" key="5">
    <source>
        <dbReference type="ARBA" id="ARBA00022842"/>
    </source>
</evidence>
<dbReference type="InterPro" id="IPR050646">
    <property type="entry name" value="Cas1"/>
</dbReference>
<comment type="subunit">
    <text evidence="9 10">Homodimer, forms a heterotetramer with a Cas2 homodimer.</text>
</comment>
<dbReference type="GO" id="GO:0004519">
    <property type="term" value="F:endonuclease activity"/>
    <property type="evidence" value="ECO:0007669"/>
    <property type="project" value="UniProtKB-KW"/>
</dbReference>
<dbReference type="Gene3D" id="3.100.10.20">
    <property type="entry name" value="CRISPR-associated endonuclease Cas1, N-terminal domain"/>
    <property type="match status" value="1"/>
</dbReference>
<proteinExistence type="inferred from homology"/>
<dbReference type="Proteomes" id="UP000635565">
    <property type="component" value="Unassembled WGS sequence"/>
</dbReference>
<dbReference type="HAMAP" id="MF_01470">
    <property type="entry name" value="Cas1"/>
    <property type="match status" value="1"/>
</dbReference>
<sequence length="336" mass="37476">MDVIIDGHGLFVGKHQGRIRVFREKKVVQETPIVHIKQIVVVARSVGISSDVIQICCEEGIPIHFLGRTGTPLAALYAAGLTGTVLTRRAQLLAYTTSKGVAVSKAFVTGKLGNQMNLLRYQAKSRTDEAYLQAVRQHVDDLRAAIQDVADLSGNVVDEMRISLLAIEGRAAQSYWKSIKAVLPAELAWEGRETRGAQDLFNSLLNYGYGVLYTQVEQAILLAGLDTYAGFLHADRPGKPSLVLDLIEEFRQCVVDRTIIGLLNKHVPLEQDEEHRLTETTRRKVAEKVLERLDASAELYEGKRQALRFILQCQARHLASFLRGDREQYTPFVAGW</sequence>
<evidence type="ECO:0000256" key="10">
    <source>
        <dbReference type="HAMAP-Rule" id="MF_01470"/>
    </source>
</evidence>
<dbReference type="InterPro" id="IPR042211">
    <property type="entry name" value="CRISPR-assoc_Cas1_N"/>
</dbReference>
<keyword evidence="3 10" id="KW-0255">Endonuclease</keyword>
<keyword evidence="1 10" id="KW-0540">Nuclease</keyword>
<evidence type="ECO:0000256" key="8">
    <source>
        <dbReference type="ARBA" id="ARBA00023211"/>
    </source>
</evidence>
<dbReference type="RefSeq" id="WP_201366419.1">
    <property type="nucleotide sequence ID" value="NZ_BNJJ01000028.1"/>
</dbReference>
<gene>
    <name evidence="10 11" type="primary">cas1</name>
    <name evidence="11" type="ORF">KSZ_68810</name>
</gene>
<keyword evidence="2 10" id="KW-0479">Metal-binding</keyword>
<comment type="similarity">
    <text evidence="10">Belongs to the CRISPR-associated endonuclease Cas1 family.</text>
</comment>
<dbReference type="EC" id="3.1.-.-" evidence="10"/>
<dbReference type="PANTHER" id="PTHR34353:SF2">
    <property type="entry name" value="CRISPR-ASSOCIATED ENDONUCLEASE CAS1 1"/>
    <property type="match status" value="1"/>
</dbReference>
<dbReference type="InterPro" id="IPR042206">
    <property type="entry name" value="CRISPR-assoc_Cas1_C"/>
</dbReference>
<name>A0ABQ3VSU2_9CHLR</name>
<keyword evidence="8 10" id="KW-0464">Manganese</keyword>
<dbReference type="NCBIfam" id="TIGR00287">
    <property type="entry name" value="cas1"/>
    <property type="match status" value="1"/>
</dbReference>
<accession>A0ABQ3VSU2</accession>
<keyword evidence="12" id="KW-1185">Reference proteome</keyword>
<protein>
    <recommendedName>
        <fullName evidence="10">CRISPR-associated endonuclease Cas1</fullName>
        <ecNumber evidence="10">3.1.-.-</ecNumber>
    </recommendedName>
</protein>
<dbReference type="EMBL" id="BNJJ01000028">
    <property type="protein sequence ID" value="GHO88875.1"/>
    <property type="molecule type" value="Genomic_DNA"/>
</dbReference>
<comment type="cofactor">
    <cofactor evidence="10">
        <name>Mg(2+)</name>
        <dbReference type="ChEBI" id="CHEBI:18420"/>
    </cofactor>
    <cofactor evidence="10">
        <name>Mn(2+)</name>
        <dbReference type="ChEBI" id="CHEBI:29035"/>
    </cofactor>
</comment>